<dbReference type="OrthoDB" id="430207at2759"/>
<reference evidence="9" key="1">
    <citation type="submission" date="2017-01" db="EMBL/GenBank/DDBJ databases">
        <title>Comparative genomics of anhydrobiosis in the tardigrade Hypsibius dujardini.</title>
        <authorList>
            <person name="Yoshida Y."/>
            <person name="Koutsovoulos G."/>
            <person name="Laetsch D."/>
            <person name="Stevens L."/>
            <person name="Kumar S."/>
            <person name="Horikawa D."/>
            <person name="Ishino K."/>
            <person name="Komine S."/>
            <person name="Tomita M."/>
            <person name="Blaxter M."/>
            <person name="Arakawa K."/>
        </authorList>
    </citation>
    <scope>NUCLEOTIDE SEQUENCE [LARGE SCALE GENOMIC DNA]</scope>
    <source>
        <strain evidence="9">Z151</strain>
    </source>
</reference>
<comment type="similarity">
    <text evidence="2 7">Belongs to the peroxisomal membrane protein PXMP2/4 family.</text>
</comment>
<dbReference type="InterPro" id="IPR007248">
    <property type="entry name" value="Mpv17_PMP22"/>
</dbReference>
<evidence type="ECO:0000256" key="4">
    <source>
        <dbReference type="ARBA" id="ARBA00022989"/>
    </source>
</evidence>
<evidence type="ECO:0000256" key="2">
    <source>
        <dbReference type="ARBA" id="ARBA00006824"/>
    </source>
</evidence>
<dbReference type="PANTHER" id="PTHR11266:SF17">
    <property type="entry name" value="PROTEIN MPV17"/>
    <property type="match status" value="1"/>
</dbReference>
<sequence>MVSLPLFWSAKIVLLQKSPRHIANVLGRFHSGLRNPGLRQIQVPLRTLSKMTAAPEARPPANGNAIVRFWNGYLRFTDAYPLRTQGLTAVIFAGLGNFISQTVVEKRSLRTLDWNSIIKFMVIGGTVTFPIIRSWFWTLERIVKPSRFAAVKKVLIDQLLFAPVFLASFILLMGCVEGTGWEDAKERLSHDWVNVMMSNYQLWPAAQFINFYFVPFNQRILFGSLVSLGWNVYLAFVVRQGTGGSRGIPKA</sequence>
<feature type="transmembrane region" description="Helical" evidence="7">
    <location>
        <begin position="86"/>
        <end position="104"/>
    </location>
</feature>
<dbReference type="GO" id="GO:0016020">
    <property type="term" value="C:membrane"/>
    <property type="evidence" value="ECO:0007669"/>
    <property type="project" value="UniProtKB-SubCell"/>
</dbReference>
<feature type="transmembrane region" description="Helical" evidence="7">
    <location>
        <begin position="116"/>
        <end position="139"/>
    </location>
</feature>
<evidence type="ECO:0000256" key="6">
    <source>
        <dbReference type="ARBA" id="ARBA00049743"/>
    </source>
</evidence>
<dbReference type="GO" id="GO:0005739">
    <property type="term" value="C:mitochondrion"/>
    <property type="evidence" value="ECO:0007669"/>
    <property type="project" value="TreeGrafter"/>
</dbReference>
<accession>A0A1W0XCD7</accession>
<evidence type="ECO:0000313" key="8">
    <source>
        <dbReference type="EMBL" id="OQV25139.1"/>
    </source>
</evidence>
<dbReference type="Proteomes" id="UP000192578">
    <property type="component" value="Unassembled WGS sequence"/>
</dbReference>
<comment type="caution">
    <text evidence="8">The sequence shown here is derived from an EMBL/GenBank/DDBJ whole genome shotgun (WGS) entry which is preliminary data.</text>
</comment>
<evidence type="ECO:0000256" key="7">
    <source>
        <dbReference type="RuleBase" id="RU363053"/>
    </source>
</evidence>
<proteinExistence type="inferred from homology"/>
<evidence type="ECO:0000256" key="1">
    <source>
        <dbReference type="ARBA" id="ARBA00004141"/>
    </source>
</evidence>
<dbReference type="AlphaFoldDB" id="A0A1W0XCD7"/>
<keyword evidence="9" id="KW-1185">Reference proteome</keyword>
<evidence type="ECO:0000256" key="3">
    <source>
        <dbReference type="ARBA" id="ARBA00022692"/>
    </source>
</evidence>
<gene>
    <name evidence="8" type="ORF">BV898_00829</name>
</gene>
<dbReference type="Pfam" id="PF04117">
    <property type="entry name" value="Mpv17_PMP22"/>
    <property type="match status" value="1"/>
</dbReference>
<keyword evidence="5 7" id="KW-0472">Membrane</keyword>
<dbReference type="EMBL" id="MTYJ01000003">
    <property type="protein sequence ID" value="OQV25139.1"/>
    <property type="molecule type" value="Genomic_DNA"/>
</dbReference>
<organism evidence="8 9">
    <name type="scientific">Hypsibius exemplaris</name>
    <name type="common">Freshwater tardigrade</name>
    <dbReference type="NCBI Taxonomy" id="2072580"/>
    <lineage>
        <taxon>Eukaryota</taxon>
        <taxon>Metazoa</taxon>
        <taxon>Ecdysozoa</taxon>
        <taxon>Tardigrada</taxon>
        <taxon>Eutardigrada</taxon>
        <taxon>Parachela</taxon>
        <taxon>Hypsibioidea</taxon>
        <taxon>Hypsibiidae</taxon>
        <taxon>Hypsibius</taxon>
    </lineage>
</organism>
<keyword evidence="3 7" id="KW-0812">Transmembrane</keyword>
<evidence type="ECO:0000256" key="5">
    <source>
        <dbReference type="ARBA" id="ARBA00023136"/>
    </source>
</evidence>
<keyword evidence="4 7" id="KW-1133">Transmembrane helix</keyword>
<evidence type="ECO:0000313" key="9">
    <source>
        <dbReference type="Proteomes" id="UP000192578"/>
    </source>
</evidence>
<comment type="subcellular location">
    <subcellularLocation>
        <location evidence="1">Membrane</location>
        <topology evidence="1">Multi-pass membrane protein</topology>
    </subcellularLocation>
</comment>
<protein>
    <recommendedName>
        <fullName evidence="6">Mitochondrial inner membrane protein Mpv17</fullName>
    </recommendedName>
</protein>
<dbReference type="PANTHER" id="PTHR11266">
    <property type="entry name" value="PEROXISOMAL MEMBRANE PROTEIN 2, PXMP2 MPV17"/>
    <property type="match status" value="1"/>
</dbReference>
<name>A0A1W0XCD7_HYPEX</name>
<feature type="transmembrane region" description="Helical" evidence="7">
    <location>
        <begin position="220"/>
        <end position="238"/>
    </location>
</feature>
<feature type="transmembrane region" description="Helical" evidence="7">
    <location>
        <begin position="159"/>
        <end position="180"/>
    </location>
</feature>